<dbReference type="EMBL" id="JAGIZB010000019">
    <property type="protein sequence ID" value="MBP0446633.1"/>
    <property type="molecule type" value="Genomic_DNA"/>
</dbReference>
<dbReference type="PROSITE" id="PS51257">
    <property type="entry name" value="PROKAR_LIPOPROTEIN"/>
    <property type="match status" value="1"/>
</dbReference>
<proteinExistence type="predicted"/>
<organism evidence="2 3">
    <name type="scientific">Pararoseomonas baculiformis</name>
    <dbReference type="NCBI Taxonomy" id="2820812"/>
    <lineage>
        <taxon>Bacteria</taxon>
        <taxon>Pseudomonadati</taxon>
        <taxon>Pseudomonadota</taxon>
        <taxon>Alphaproteobacteria</taxon>
        <taxon>Acetobacterales</taxon>
        <taxon>Acetobacteraceae</taxon>
        <taxon>Pararoseomonas</taxon>
    </lineage>
</organism>
<evidence type="ECO:0000313" key="2">
    <source>
        <dbReference type="EMBL" id="MBP0446633.1"/>
    </source>
</evidence>
<name>A0ABS4AJE5_9PROT</name>
<comment type="caution">
    <text evidence="2">The sequence shown here is derived from an EMBL/GenBank/DDBJ whole genome shotgun (WGS) entry which is preliminary data.</text>
</comment>
<reference evidence="2 3" key="1">
    <citation type="submission" date="2021-03" db="EMBL/GenBank/DDBJ databases">
        <authorList>
            <person name="So Y."/>
        </authorList>
    </citation>
    <scope>NUCLEOTIDE SEQUENCE [LARGE SCALE GENOMIC DNA]</scope>
    <source>
        <strain evidence="2 3">SSH11</strain>
    </source>
</reference>
<accession>A0ABS4AJE5</accession>
<dbReference type="RefSeq" id="WP_209380900.1">
    <property type="nucleotide sequence ID" value="NZ_JAGIZB010000019.1"/>
</dbReference>
<dbReference type="Proteomes" id="UP000681594">
    <property type="component" value="Unassembled WGS sequence"/>
</dbReference>
<evidence type="ECO:0000313" key="3">
    <source>
        <dbReference type="Proteomes" id="UP000681594"/>
    </source>
</evidence>
<sequence>MLSTRLNQRLRLLTIAVALMGPVLLVSACSSGTAQPGSAPTATRTGATGNAGQHK</sequence>
<feature type="compositionally biased region" description="Low complexity" evidence="1">
    <location>
        <begin position="37"/>
        <end position="55"/>
    </location>
</feature>
<feature type="region of interest" description="Disordered" evidence="1">
    <location>
        <begin position="30"/>
        <end position="55"/>
    </location>
</feature>
<gene>
    <name evidence="2" type="ORF">J8J14_17805</name>
</gene>
<keyword evidence="3" id="KW-1185">Reference proteome</keyword>
<evidence type="ECO:0000256" key="1">
    <source>
        <dbReference type="SAM" id="MobiDB-lite"/>
    </source>
</evidence>
<protein>
    <submittedName>
        <fullName evidence="2">Uncharacterized protein</fullName>
    </submittedName>
</protein>